<reference evidence="2" key="2">
    <citation type="journal article" date="2019" name="IMA Fungus">
        <title>Genome sequencing and comparison of five Tilletia species to identify candidate genes for the detection of regulated species infecting wheat.</title>
        <authorList>
            <person name="Nguyen H.D.T."/>
            <person name="Sultana T."/>
            <person name="Kesanakurti P."/>
            <person name="Hambleton S."/>
        </authorList>
    </citation>
    <scope>NUCLEOTIDE SEQUENCE</scope>
    <source>
        <strain evidence="2">DAOMC 236426</strain>
    </source>
</reference>
<feature type="compositionally biased region" description="Gly residues" evidence="1">
    <location>
        <begin position="436"/>
        <end position="451"/>
    </location>
</feature>
<gene>
    <name evidence="2" type="ORF">A4X06_0g2477</name>
</gene>
<feature type="non-terminal residue" evidence="2">
    <location>
        <position position="484"/>
    </location>
</feature>
<accession>A0A8X7SYV2</accession>
<comment type="caution">
    <text evidence="2">The sequence shown here is derived from an EMBL/GenBank/DDBJ whole genome shotgun (WGS) entry which is preliminary data.</text>
</comment>
<feature type="region of interest" description="Disordered" evidence="1">
    <location>
        <begin position="177"/>
        <end position="316"/>
    </location>
</feature>
<feature type="compositionally biased region" description="Low complexity" evidence="1">
    <location>
        <begin position="110"/>
        <end position="151"/>
    </location>
</feature>
<feature type="region of interest" description="Disordered" evidence="1">
    <location>
        <begin position="1"/>
        <end position="160"/>
    </location>
</feature>
<organism evidence="2 3">
    <name type="scientific">Tilletia controversa</name>
    <name type="common">dwarf bunt fungus</name>
    <dbReference type="NCBI Taxonomy" id="13291"/>
    <lineage>
        <taxon>Eukaryota</taxon>
        <taxon>Fungi</taxon>
        <taxon>Dikarya</taxon>
        <taxon>Basidiomycota</taxon>
        <taxon>Ustilaginomycotina</taxon>
        <taxon>Exobasidiomycetes</taxon>
        <taxon>Tilletiales</taxon>
        <taxon>Tilletiaceae</taxon>
        <taxon>Tilletia</taxon>
    </lineage>
</organism>
<dbReference type="EMBL" id="LWDE02000192">
    <property type="protein sequence ID" value="KAE8251960.1"/>
    <property type="molecule type" value="Genomic_DNA"/>
</dbReference>
<feature type="region of interest" description="Disordered" evidence="1">
    <location>
        <begin position="436"/>
        <end position="484"/>
    </location>
</feature>
<feature type="compositionally biased region" description="Low complexity" evidence="1">
    <location>
        <begin position="196"/>
        <end position="254"/>
    </location>
</feature>
<evidence type="ECO:0000313" key="3">
    <source>
        <dbReference type="Proteomes" id="UP000077684"/>
    </source>
</evidence>
<proteinExistence type="predicted"/>
<sequence>MAAQPMPLMPAHPPPPPPPKRTMEKAPSASSAVSASSWNNRLDAPNSRRTSAGPISADDHDDHFTDADSLYGDPNEPSPTARSPASQFLTSRSPSASGQGHAQDQFLIQTAAAAVAAAAANGGTTAAGMTARQSSYSSSSSSHSGESPRGSFESPIPSSFGAARPFSVSSSIWAGKGALHPSTAARRRAAPPMPQMPHIHTAAAAAAAIPTSSSAAPVAAAVPHSQQSLPRSSYSNNQSSSNPQSPYSLSSPLSDDFNDPLRHSFESSSMYSYMDDDTRAGHGERSRSSSDWRSTDLQGLLPNGTPVPPMPPLPAVAVEGRKSTVPVINTANTKALSPKSSSLSAPSAAALEAFRNRGLRPPPIPNGNNSGNQRRHLLSYAEAEAQEEEELSAVLRDEEKVGGPAANKRLSAMGPKLKKNMLAPWELGDESDDLGLGFGGAGGGGSAGPGAGAVPSFNPFSKRPSTDGRDSGDVRRTVGGGGGG</sequence>
<name>A0A8X7SYV2_9BASI</name>
<feature type="compositionally biased region" description="Polar residues" evidence="1">
    <location>
        <begin position="78"/>
        <end position="108"/>
    </location>
</feature>
<reference evidence="2" key="1">
    <citation type="submission" date="2016-04" db="EMBL/GenBank/DDBJ databases">
        <authorList>
            <person name="Nguyen H.D."/>
            <person name="Samba Siva P."/>
            <person name="Cullis J."/>
            <person name="Levesque C.A."/>
            <person name="Hambleton S."/>
        </authorList>
    </citation>
    <scope>NUCLEOTIDE SEQUENCE</scope>
    <source>
        <strain evidence="2">DAOMC 236426</strain>
    </source>
</reference>
<evidence type="ECO:0000256" key="1">
    <source>
        <dbReference type="SAM" id="MobiDB-lite"/>
    </source>
</evidence>
<feature type="compositionally biased region" description="Pro residues" evidence="1">
    <location>
        <begin position="305"/>
        <end position="314"/>
    </location>
</feature>
<dbReference type="AlphaFoldDB" id="A0A8X7SYV2"/>
<evidence type="ECO:0000313" key="2">
    <source>
        <dbReference type="EMBL" id="KAE8251960.1"/>
    </source>
</evidence>
<feature type="compositionally biased region" description="Low complexity" evidence="1">
    <location>
        <begin position="26"/>
        <end position="37"/>
    </location>
</feature>
<keyword evidence="3" id="KW-1185">Reference proteome</keyword>
<protein>
    <submittedName>
        <fullName evidence="2">Uncharacterized protein</fullName>
    </submittedName>
</protein>
<feature type="compositionally biased region" description="Basic and acidic residues" evidence="1">
    <location>
        <begin position="276"/>
        <end position="294"/>
    </location>
</feature>
<feature type="compositionally biased region" description="Pro residues" evidence="1">
    <location>
        <begin position="7"/>
        <end position="20"/>
    </location>
</feature>
<feature type="compositionally biased region" description="Basic and acidic residues" evidence="1">
    <location>
        <begin position="57"/>
        <end position="66"/>
    </location>
</feature>
<feature type="compositionally biased region" description="Basic and acidic residues" evidence="1">
    <location>
        <begin position="464"/>
        <end position="476"/>
    </location>
</feature>
<dbReference type="Proteomes" id="UP000077684">
    <property type="component" value="Unassembled WGS sequence"/>
</dbReference>